<keyword evidence="3 7" id="KW-0812">Transmembrane</keyword>
<evidence type="ECO:0000256" key="7">
    <source>
        <dbReference type="RuleBase" id="RU368066"/>
    </source>
</evidence>
<feature type="transmembrane region" description="Helical" evidence="7">
    <location>
        <begin position="451"/>
        <end position="481"/>
    </location>
</feature>
<accession>A0ABR4QGE9</accession>
<dbReference type="PANTHER" id="PTHR12385">
    <property type="entry name" value="CHOLINE TRANSPORTER-LIKE (SLC FAMILY 44)"/>
    <property type="match status" value="1"/>
</dbReference>
<proteinExistence type="inferred from homology"/>
<evidence type="ECO:0000256" key="8">
    <source>
        <dbReference type="SAM" id="MobiDB-lite"/>
    </source>
</evidence>
<name>A0ABR4QGE9_9CEST</name>
<feature type="region of interest" description="Disordered" evidence="8">
    <location>
        <begin position="1"/>
        <end position="25"/>
    </location>
</feature>
<feature type="transmembrane region" description="Helical" evidence="7">
    <location>
        <begin position="308"/>
        <end position="337"/>
    </location>
</feature>
<comment type="subcellular location">
    <subcellularLocation>
        <location evidence="7">Cell membrane</location>
        <topology evidence="7">Multi-pass membrane protein</topology>
    </subcellularLocation>
    <subcellularLocation>
        <location evidence="1">Membrane</location>
        <topology evidence="1">Multi-pass membrane protein</topology>
    </subcellularLocation>
</comment>
<evidence type="ECO:0000256" key="1">
    <source>
        <dbReference type="ARBA" id="ARBA00004141"/>
    </source>
</evidence>
<organism evidence="9 10">
    <name type="scientific">Taenia crassiceps</name>
    <dbReference type="NCBI Taxonomy" id="6207"/>
    <lineage>
        <taxon>Eukaryota</taxon>
        <taxon>Metazoa</taxon>
        <taxon>Spiralia</taxon>
        <taxon>Lophotrochozoa</taxon>
        <taxon>Platyhelminthes</taxon>
        <taxon>Cestoda</taxon>
        <taxon>Eucestoda</taxon>
        <taxon>Cyclophyllidea</taxon>
        <taxon>Taeniidae</taxon>
        <taxon>Taenia</taxon>
    </lineage>
</organism>
<feature type="transmembrane region" description="Helical" evidence="7">
    <location>
        <begin position="493"/>
        <end position="511"/>
    </location>
</feature>
<evidence type="ECO:0000313" key="10">
    <source>
        <dbReference type="Proteomes" id="UP001651158"/>
    </source>
</evidence>
<gene>
    <name evidence="9" type="ORF">TcWFU_003303</name>
</gene>
<keyword evidence="10" id="KW-1185">Reference proteome</keyword>
<keyword evidence="4 7" id="KW-1133">Transmembrane helix</keyword>
<evidence type="ECO:0000256" key="4">
    <source>
        <dbReference type="ARBA" id="ARBA00022989"/>
    </source>
</evidence>
<dbReference type="Pfam" id="PF04515">
    <property type="entry name" value="Choline_transpo"/>
    <property type="match status" value="1"/>
</dbReference>
<keyword evidence="6" id="KW-0325">Glycoprotein</keyword>
<feature type="transmembrane region" description="Helical" evidence="7">
    <location>
        <begin position="263"/>
        <end position="288"/>
    </location>
</feature>
<feature type="transmembrane region" description="Helical" evidence="7">
    <location>
        <begin position="235"/>
        <end position="256"/>
    </location>
</feature>
<reference evidence="9 10" key="1">
    <citation type="journal article" date="2022" name="Front. Cell. Infect. Microbiol.">
        <title>The Genomes of Two Strains of Taenia crassiceps the Animal Model for the Study of Human Cysticercosis.</title>
        <authorList>
            <person name="Bobes R.J."/>
            <person name="Estrada K."/>
            <person name="Rios-Valencia D.G."/>
            <person name="Calderon-Gallegos A."/>
            <person name="de la Torre P."/>
            <person name="Carrero J.C."/>
            <person name="Sanchez-Flores A."/>
            <person name="Laclette J.P."/>
        </authorList>
    </citation>
    <scope>NUCLEOTIDE SEQUENCE [LARGE SCALE GENOMIC DNA]</scope>
    <source>
        <strain evidence="9">WFUcys</strain>
    </source>
</reference>
<sequence>MGRGHSSQKKRPNTSQVEASLPASGDRKSDQEIILPVKNRSCTDTICCALFVVCILLLACVAGFSYLTGDFRRIVFPKDSHAKICGVDYPDRKYLFFFDMFSCLHLPEVVIQYGCPTKQVCVSNCPNYTWKASEGDSFESRSRMICEGGVSGNFASYKSKSVSDLIQRGICAPEISPTEIIFRRCVPLDIVPAIEQSNRRTLAKSEAVRPLVSLPSLVLGVRTVFTRIIEDLVRSWKVILICILLAAATSFLWILFMRMCTCAMIAFTLVAFVSIFGLATGFCFWRYLETKNLPTDPPPFFFTLDITIYFRYSTTWLVLGVISGLVLLLVLLIVIFIRRKIVLTYHIIAETSKAIGYLPVTLFWPIIPFILISGTMALWIFVDLNLRSIAISEGVHYANSTVNLGNKSSEAWTTWALNSSMKCDPTANNTEGQICLFVKHVTTTYTPWLQVYNFFMCIWLINFFIALDQITLAGTFATFYFNSQHQRRRHTTVGCCGLWLLFTTCGSALIYNTGSLALGSILITMFWFLRACLLRLERRLKNSNNVLAKFFLRCLCCCLWCLEKFLRFLNKNAYIMIAIYGHGFFRSAKNAFQLILRNIVRVFVVEKITDYILVVGKLAVSASASCVAYFYLSGVISDRLSIVPEQKLQLNYIFVPILVIAIGSYLVAKAFFSVYEMGVDAIFICVCEDLERNDGTVEKPYFMSKSTMQMLRKPDTDTSAS</sequence>
<protein>
    <recommendedName>
        <fullName evidence="7">Choline transporter-like protein</fullName>
    </recommendedName>
</protein>
<evidence type="ECO:0000256" key="5">
    <source>
        <dbReference type="ARBA" id="ARBA00023136"/>
    </source>
</evidence>
<feature type="transmembrane region" description="Helical" evidence="7">
    <location>
        <begin position="517"/>
        <end position="534"/>
    </location>
</feature>
<dbReference type="Proteomes" id="UP001651158">
    <property type="component" value="Unassembled WGS sequence"/>
</dbReference>
<feature type="transmembrane region" description="Helical" evidence="7">
    <location>
        <begin position="608"/>
        <end position="632"/>
    </location>
</feature>
<feature type="compositionally biased region" description="Basic residues" evidence="8">
    <location>
        <begin position="1"/>
        <end position="12"/>
    </location>
</feature>
<evidence type="ECO:0000256" key="2">
    <source>
        <dbReference type="ARBA" id="ARBA00007168"/>
    </source>
</evidence>
<dbReference type="PANTHER" id="PTHR12385:SF14">
    <property type="entry name" value="CHOLINE TRANSPORTER-LIKE 2"/>
    <property type="match status" value="1"/>
</dbReference>
<dbReference type="InterPro" id="IPR007603">
    <property type="entry name" value="Choline_transptr-like"/>
</dbReference>
<comment type="similarity">
    <text evidence="2 7">Belongs to the CTL (choline transporter-like) family.</text>
</comment>
<feature type="transmembrane region" description="Helical" evidence="7">
    <location>
        <begin position="357"/>
        <end position="382"/>
    </location>
</feature>
<feature type="transmembrane region" description="Helical" evidence="7">
    <location>
        <begin position="49"/>
        <end position="68"/>
    </location>
</feature>
<feature type="transmembrane region" description="Helical" evidence="7">
    <location>
        <begin position="652"/>
        <end position="672"/>
    </location>
</feature>
<evidence type="ECO:0000256" key="6">
    <source>
        <dbReference type="ARBA" id="ARBA00023180"/>
    </source>
</evidence>
<comment type="caution">
    <text evidence="9">The sequence shown here is derived from an EMBL/GenBank/DDBJ whole genome shotgun (WGS) entry which is preliminary data.</text>
</comment>
<evidence type="ECO:0000256" key="3">
    <source>
        <dbReference type="ARBA" id="ARBA00022692"/>
    </source>
</evidence>
<dbReference type="EMBL" id="JAKROA010000003">
    <property type="protein sequence ID" value="KAL5108710.1"/>
    <property type="molecule type" value="Genomic_DNA"/>
</dbReference>
<evidence type="ECO:0000313" key="9">
    <source>
        <dbReference type="EMBL" id="KAL5108710.1"/>
    </source>
</evidence>
<comment type="function">
    <text evidence="7">Choline transporter.</text>
</comment>
<keyword evidence="5 7" id="KW-0472">Membrane</keyword>